<dbReference type="EMBL" id="AHMY02000023">
    <property type="protein sequence ID" value="EKO16606.1"/>
    <property type="molecule type" value="Genomic_DNA"/>
</dbReference>
<gene>
    <name evidence="1" type="ORF">LEP1GSC081_4091</name>
</gene>
<comment type="caution">
    <text evidence="1">The sequence shown here is derived from an EMBL/GenBank/DDBJ whole genome shotgun (WGS) entry which is preliminary data.</text>
</comment>
<evidence type="ECO:0000313" key="2">
    <source>
        <dbReference type="Proteomes" id="UP000006253"/>
    </source>
</evidence>
<dbReference type="AlphaFoldDB" id="A0A0E2BHB2"/>
<accession>A0A0E2BHB2</accession>
<evidence type="ECO:0000313" key="1">
    <source>
        <dbReference type="EMBL" id="EKO16606.1"/>
    </source>
</evidence>
<protein>
    <submittedName>
        <fullName evidence="1">Uncharacterized protein</fullName>
    </submittedName>
</protein>
<reference evidence="1 2" key="1">
    <citation type="submission" date="2012-10" db="EMBL/GenBank/DDBJ databases">
        <authorList>
            <person name="Harkins D.M."/>
            <person name="Durkin A.S."/>
            <person name="Brinkac L.M."/>
            <person name="Selengut J.D."/>
            <person name="Sanka R."/>
            <person name="DePew J."/>
            <person name="Purushe J."/>
            <person name="Peacock S.J."/>
            <person name="Thaipadungpanit J."/>
            <person name="Wuthiekanun V.W."/>
            <person name="Day N.P."/>
            <person name="Vinetz J.M."/>
            <person name="Sutton G.G."/>
            <person name="Nelson W.C."/>
            <person name="Fouts D.E."/>
        </authorList>
    </citation>
    <scope>NUCLEOTIDE SEQUENCE [LARGE SCALE GENOMIC DNA]</scope>
    <source>
        <strain evidence="1 2">H1</strain>
    </source>
</reference>
<organism evidence="1 2">
    <name type="scientific">Leptospira kirschneri str. H1</name>
    <dbReference type="NCBI Taxonomy" id="1049966"/>
    <lineage>
        <taxon>Bacteria</taxon>
        <taxon>Pseudomonadati</taxon>
        <taxon>Spirochaetota</taxon>
        <taxon>Spirochaetia</taxon>
        <taxon>Leptospirales</taxon>
        <taxon>Leptospiraceae</taxon>
        <taxon>Leptospira</taxon>
    </lineage>
</organism>
<sequence>MAFPHICLWGDSGPSLDEAKFRSNKKNRTFVLFFYINYPKSLTEDFSDGKMNLKKSVTFLYENSTA</sequence>
<dbReference type="RefSeq" id="WP_000885367.1">
    <property type="nucleotide sequence ID" value="NZ_AHMY02000023.1"/>
</dbReference>
<proteinExistence type="predicted"/>
<name>A0A0E2BHB2_9LEPT</name>
<dbReference type="GeneID" id="61142672"/>
<dbReference type="Proteomes" id="UP000006253">
    <property type="component" value="Unassembled WGS sequence"/>
</dbReference>